<dbReference type="Proteomes" id="UP000318693">
    <property type="component" value="Unassembled WGS sequence"/>
</dbReference>
<proteinExistence type="predicted"/>
<comment type="caution">
    <text evidence="2">The sequence shown here is derived from an EMBL/GenBank/DDBJ whole genome shotgun (WGS) entry which is preliminary data.</text>
</comment>
<organism evidence="2 3">
    <name type="scientific">Georgenia yuyongxinii</name>
    <dbReference type="NCBI Taxonomy" id="2589797"/>
    <lineage>
        <taxon>Bacteria</taxon>
        <taxon>Bacillati</taxon>
        <taxon>Actinomycetota</taxon>
        <taxon>Actinomycetes</taxon>
        <taxon>Micrococcales</taxon>
        <taxon>Bogoriellaceae</taxon>
        <taxon>Georgenia</taxon>
    </lineage>
</organism>
<protein>
    <submittedName>
        <fullName evidence="2">Uncharacterized protein</fullName>
    </submittedName>
</protein>
<feature type="compositionally biased region" description="Low complexity" evidence="1">
    <location>
        <begin position="14"/>
        <end position="23"/>
    </location>
</feature>
<feature type="region of interest" description="Disordered" evidence="1">
    <location>
        <begin position="1"/>
        <end position="74"/>
    </location>
</feature>
<evidence type="ECO:0000313" key="3">
    <source>
        <dbReference type="Proteomes" id="UP000318693"/>
    </source>
</evidence>
<evidence type="ECO:0000313" key="2">
    <source>
        <dbReference type="EMBL" id="TRW44719.1"/>
    </source>
</evidence>
<dbReference type="AlphaFoldDB" id="A0A552WQ33"/>
<accession>A0A552WQ33</accession>
<dbReference type="EMBL" id="VJXR01000037">
    <property type="protein sequence ID" value="TRW44719.1"/>
    <property type="molecule type" value="Genomic_DNA"/>
</dbReference>
<feature type="compositionally biased region" description="Low complexity" evidence="1">
    <location>
        <begin position="39"/>
        <end position="51"/>
    </location>
</feature>
<name>A0A552WQ33_9MICO</name>
<evidence type="ECO:0000256" key="1">
    <source>
        <dbReference type="SAM" id="MobiDB-lite"/>
    </source>
</evidence>
<keyword evidence="3" id="KW-1185">Reference proteome</keyword>
<reference evidence="2 3" key="1">
    <citation type="submission" date="2019-07" db="EMBL/GenBank/DDBJ databases">
        <title>Georgenia wutianyii sp. nov. and Georgenia *** sp. nov. isolated from plateau pika (Ochotona curzoniae) in the Qinghai-Tibet plateau of China.</title>
        <authorList>
            <person name="Tian Z."/>
        </authorList>
    </citation>
    <scope>NUCLEOTIDE SEQUENCE [LARGE SCALE GENOMIC DNA]</scope>
    <source>
        <strain evidence="2 3">Z446</strain>
    </source>
</reference>
<sequence>MASSGAERVRAPSRRVVAPAGAVRRYRWPRGPGPRPRPGRAGRPARGTRGCPGRRRGPCSGRTAARTGSVCSRS</sequence>
<gene>
    <name evidence="2" type="ORF">FJ693_12470</name>
</gene>